<keyword evidence="2" id="KW-1133">Transmembrane helix</keyword>
<keyword evidence="4" id="KW-1185">Reference proteome</keyword>
<organism evidence="3 4">
    <name type="scientific">Allosaccharopolyspora coralli</name>
    <dbReference type="NCBI Taxonomy" id="2665642"/>
    <lineage>
        <taxon>Bacteria</taxon>
        <taxon>Bacillati</taxon>
        <taxon>Actinomycetota</taxon>
        <taxon>Actinomycetes</taxon>
        <taxon>Pseudonocardiales</taxon>
        <taxon>Pseudonocardiaceae</taxon>
        <taxon>Allosaccharopolyspora</taxon>
    </lineage>
</organism>
<dbReference type="RefSeq" id="WP_154075923.1">
    <property type="nucleotide sequence ID" value="NZ_CP045929.1"/>
</dbReference>
<feature type="transmembrane region" description="Helical" evidence="2">
    <location>
        <begin position="253"/>
        <end position="273"/>
    </location>
</feature>
<sequence>MRLIRLDDEPSTVGADVRTSLTVWGAGRGVFGGVGVFGCQPPGCPRPLDAVLVLPRGVIVVVGVDLSDPALTVDAPVHTPWTVDGWPLVRTEGDVNPALEAMQAATALAKTLHDREAEPLPVSTIVAVGPYADRITQPTQDLNRGVRVLCPTTRTMLSAVRELATYEDTCRAEPAARVLRILGAGSQRLGMATLVDEGFPDVASGLASSETTRLKKVPDEDAERSAQRGSSRSTTDRAVAGTPQDALTRRRTITLGFVALLVCLAAVLVLMLGTPN</sequence>
<evidence type="ECO:0000313" key="3">
    <source>
        <dbReference type="EMBL" id="QGK69327.1"/>
    </source>
</evidence>
<evidence type="ECO:0000256" key="2">
    <source>
        <dbReference type="SAM" id="Phobius"/>
    </source>
</evidence>
<evidence type="ECO:0000256" key="1">
    <source>
        <dbReference type="SAM" id="MobiDB-lite"/>
    </source>
</evidence>
<dbReference type="EMBL" id="CP045929">
    <property type="protein sequence ID" value="QGK69327.1"/>
    <property type="molecule type" value="Genomic_DNA"/>
</dbReference>
<evidence type="ECO:0008006" key="5">
    <source>
        <dbReference type="Google" id="ProtNLM"/>
    </source>
</evidence>
<accession>A0A5Q3QET2</accession>
<keyword evidence="2" id="KW-0812">Transmembrane</keyword>
<evidence type="ECO:0000313" key="4">
    <source>
        <dbReference type="Proteomes" id="UP000371041"/>
    </source>
</evidence>
<protein>
    <recommendedName>
        <fullName evidence="5">NERD domain-containing protein</fullName>
    </recommendedName>
</protein>
<name>A0A5Q3QET2_9PSEU</name>
<dbReference type="KEGG" id="sace:GIY23_07100"/>
<feature type="region of interest" description="Disordered" evidence="1">
    <location>
        <begin position="206"/>
        <end position="244"/>
    </location>
</feature>
<dbReference type="Proteomes" id="UP000371041">
    <property type="component" value="Chromosome"/>
</dbReference>
<proteinExistence type="predicted"/>
<dbReference type="AlphaFoldDB" id="A0A5Q3QET2"/>
<keyword evidence="2" id="KW-0472">Membrane</keyword>
<reference evidence="4" key="1">
    <citation type="submission" date="2019-11" db="EMBL/GenBank/DDBJ databases">
        <title>The complete genome sequence of Saccharopolyspora sp. E2A.</title>
        <authorList>
            <person name="Zhang G."/>
        </authorList>
    </citation>
    <scope>NUCLEOTIDE SEQUENCE [LARGE SCALE GENOMIC DNA]</scope>
    <source>
        <strain evidence="4">E2A</strain>
    </source>
</reference>
<feature type="compositionally biased region" description="Basic and acidic residues" evidence="1">
    <location>
        <begin position="212"/>
        <end position="226"/>
    </location>
</feature>
<gene>
    <name evidence="3" type="ORF">GIY23_07100</name>
</gene>